<evidence type="ECO:0000256" key="3">
    <source>
        <dbReference type="ARBA" id="ARBA00022679"/>
    </source>
</evidence>
<dbReference type="GO" id="GO:0003677">
    <property type="term" value="F:DNA binding"/>
    <property type="evidence" value="ECO:0007669"/>
    <property type="project" value="InterPro"/>
</dbReference>
<dbReference type="PROSITE" id="PS00092">
    <property type="entry name" value="N6_MTASE"/>
    <property type="match status" value="1"/>
</dbReference>
<sequence>MISNTDKGNKVVVLGKEFNSEEERRSYFREELRKKLPELKQMEGFPIGEDEDIINLSDPPFYTACPNPWLNDFIAEWEEEKKEVEKKGLRKTDFEVSEPYTADVSEGKNNPIYNAHSYHTKVPHPAIMRYILHYTQPGDIVFDGFAGTGMTGVAASMCGNPSDDLKYKIERETSKVVWGKRNAICSDLSPIASVICSNYNIENNTSFFLDKSISIVEDLEEKYGWIYKVESFEGLPEGVINYLVWSDVMVCNNCLNEIIFFNEAVDKKNKKVKSSFSCSNCHLDLSKKNISQNFETVFDNLSNELKQVTKQVPVFVNYSSGKKRFERLVQKSDLDLIDNLQNLKPKYFFPKSILIDGFNTSQPKKSHGIKHLHDFYTRRNLFILSEFWERFKNDRNLVLLFTSISSSLSSRLVRYNLGNRGNGMLNGTLYISSLNAETNVFKLLKGKLRDISHALSLINSTQATSINSATDLNISSESIDYIFTDPPFGGNIMYSELNTLWESWLKVKTNSLKEAIENKFQKKSILDYQELMSKCFKEYFRILKKGKWMTVEFSNTSAAVWNGIQISIQNAGFVVANISSIDKKQGSFKAVTTVTAVKQDLVISCYKPSSKFDQRFNQNKHIDVGVWDFVSEHLDHLPVHITSGNSTTAIIERSPKILFDRLIAFYVQRGLPVPIDASKFQLGLRERFIERDGMFFTNEQVQEYDRKKSEVPNFIQMSIFVGNEQDAIYWLRNLLEKNPKTEQDLHPLWMKEVAGNMRKGDSLPEMRTILEENFLKNDKGQWYLPDPENEADLEQLRTKRLLKQFENYKSEAYKPKGKIKEARVESLRAGFKQCYQDKDFKTIVQVGDRIPNNLLMEDEVLLQFYDIASSRV</sequence>
<keyword evidence="3" id="KW-0808">Transferase</keyword>
<dbReference type="EMBL" id="FZOK01000025">
    <property type="protein sequence ID" value="SNS76434.1"/>
    <property type="molecule type" value="Genomic_DNA"/>
</dbReference>
<comment type="similarity">
    <text evidence="1">Belongs to the N(4)/N(6)-methyltransferase family.</text>
</comment>
<organism evidence="5 6">
    <name type="scientific">Belliella buryatensis</name>
    <dbReference type="NCBI Taxonomy" id="1500549"/>
    <lineage>
        <taxon>Bacteria</taxon>
        <taxon>Pseudomonadati</taxon>
        <taxon>Bacteroidota</taxon>
        <taxon>Cytophagia</taxon>
        <taxon>Cytophagales</taxon>
        <taxon>Cyclobacteriaceae</taxon>
        <taxon>Belliella</taxon>
    </lineage>
</organism>
<dbReference type="GO" id="GO:0008170">
    <property type="term" value="F:N-methyltransferase activity"/>
    <property type="evidence" value="ECO:0007669"/>
    <property type="project" value="InterPro"/>
</dbReference>
<dbReference type="Pfam" id="PF01555">
    <property type="entry name" value="N6_N4_Mtase"/>
    <property type="match status" value="2"/>
</dbReference>
<dbReference type="Gene3D" id="3.40.50.150">
    <property type="entry name" value="Vaccinia Virus protein VP39"/>
    <property type="match status" value="2"/>
</dbReference>
<dbReference type="InterPro" id="IPR029063">
    <property type="entry name" value="SAM-dependent_MTases_sf"/>
</dbReference>
<dbReference type="SUPFAM" id="SSF53335">
    <property type="entry name" value="S-adenosyl-L-methionine-dependent methyltransferases"/>
    <property type="match status" value="2"/>
</dbReference>
<dbReference type="InterPro" id="IPR002941">
    <property type="entry name" value="DNA_methylase_N4/N6"/>
</dbReference>
<dbReference type="OrthoDB" id="817797at2"/>
<feature type="domain" description="DNA methylase N-4/N-6" evidence="4">
    <location>
        <begin position="80"/>
        <end position="157"/>
    </location>
</feature>
<keyword evidence="6" id="KW-1185">Reference proteome</keyword>
<proteinExistence type="inferred from homology"/>
<dbReference type="GO" id="GO:0032259">
    <property type="term" value="P:methylation"/>
    <property type="evidence" value="ECO:0007669"/>
    <property type="project" value="UniProtKB-KW"/>
</dbReference>
<dbReference type="RefSeq" id="WP_089242505.1">
    <property type="nucleotide sequence ID" value="NZ_FZOK01000025.1"/>
</dbReference>
<reference evidence="6" key="1">
    <citation type="submission" date="2017-06" db="EMBL/GenBank/DDBJ databases">
        <authorList>
            <person name="Varghese N."/>
            <person name="Submissions S."/>
        </authorList>
    </citation>
    <scope>NUCLEOTIDE SEQUENCE [LARGE SCALE GENOMIC DNA]</scope>
    <source>
        <strain evidence="6">5C</strain>
    </source>
</reference>
<evidence type="ECO:0000256" key="2">
    <source>
        <dbReference type="ARBA" id="ARBA00022603"/>
    </source>
</evidence>
<evidence type="ECO:0000313" key="6">
    <source>
        <dbReference type="Proteomes" id="UP000198480"/>
    </source>
</evidence>
<accession>A0A239H846</accession>
<dbReference type="Proteomes" id="UP000198480">
    <property type="component" value="Unassembled WGS sequence"/>
</dbReference>
<evidence type="ECO:0000256" key="1">
    <source>
        <dbReference type="ARBA" id="ARBA00006594"/>
    </source>
</evidence>
<dbReference type="AlphaFoldDB" id="A0A239H846"/>
<name>A0A239H846_9BACT</name>
<keyword evidence="2 5" id="KW-0489">Methyltransferase</keyword>
<evidence type="ECO:0000313" key="5">
    <source>
        <dbReference type="EMBL" id="SNS76434.1"/>
    </source>
</evidence>
<feature type="domain" description="DNA methylase N-4/N-6" evidence="4">
    <location>
        <begin position="479"/>
        <end position="611"/>
    </location>
</feature>
<dbReference type="InterPro" id="IPR002052">
    <property type="entry name" value="DNA_methylase_N6_adenine_CS"/>
</dbReference>
<gene>
    <name evidence="5" type="ORF">SAMN06295967_1257</name>
</gene>
<protein>
    <submittedName>
        <fullName evidence="5">DNA methylase</fullName>
    </submittedName>
</protein>
<evidence type="ECO:0000259" key="4">
    <source>
        <dbReference type="Pfam" id="PF01555"/>
    </source>
</evidence>